<feature type="region of interest" description="Disordered" evidence="1">
    <location>
        <begin position="1"/>
        <end position="202"/>
    </location>
</feature>
<protein>
    <submittedName>
        <fullName evidence="2">Uncharacterized protein</fullName>
    </submittedName>
</protein>
<dbReference type="OrthoDB" id="123178at2"/>
<dbReference type="RefSeq" id="WP_111178553.1">
    <property type="nucleotide sequence ID" value="NZ_POUD01000030.1"/>
</dbReference>
<evidence type="ECO:0000256" key="1">
    <source>
        <dbReference type="SAM" id="MobiDB-lite"/>
    </source>
</evidence>
<proteinExistence type="predicted"/>
<feature type="compositionally biased region" description="Low complexity" evidence="1">
    <location>
        <begin position="145"/>
        <end position="159"/>
    </location>
</feature>
<feature type="compositionally biased region" description="Basic and acidic residues" evidence="1">
    <location>
        <begin position="170"/>
        <end position="181"/>
    </location>
</feature>
<dbReference type="EMBL" id="POUD01000030">
    <property type="protein sequence ID" value="PZG20060.1"/>
    <property type="molecule type" value="Genomic_DNA"/>
</dbReference>
<keyword evidence="3" id="KW-1185">Reference proteome</keyword>
<reference evidence="2 3" key="1">
    <citation type="submission" date="2018-01" db="EMBL/GenBank/DDBJ databases">
        <title>Draft genome sequence of Nonomuraea sp. KC333.</title>
        <authorList>
            <person name="Sahin N."/>
            <person name="Saygin H."/>
            <person name="Ay H."/>
        </authorList>
    </citation>
    <scope>NUCLEOTIDE SEQUENCE [LARGE SCALE GENOMIC DNA]</scope>
    <source>
        <strain evidence="2 3">KC333</strain>
    </source>
</reference>
<organism evidence="2 3">
    <name type="scientific">Nonomuraea aridisoli</name>
    <dbReference type="NCBI Taxonomy" id="2070368"/>
    <lineage>
        <taxon>Bacteria</taxon>
        <taxon>Bacillati</taxon>
        <taxon>Actinomycetota</taxon>
        <taxon>Actinomycetes</taxon>
        <taxon>Streptosporangiales</taxon>
        <taxon>Streptosporangiaceae</taxon>
        <taxon>Nonomuraea</taxon>
    </lineage>
</organism>
<evidence type="ECO:0000313" key="3">
    <source>
        <dbReference type="Proteomes" id="UP000249304"/>
    </source>
</evidence>
<evidence type="ECO:0000313" key="2">
    <source>
        <dbReference type="EMBL" id="PZG20060.1"/>
    </source>
</evidence>
<feature type="compositionally biased region" description="Basic and acidic residues" evidence="1">
    <location>
        <begin position="61"/>
        <end position="101"/>
    </location>
</feature>
<comment type="caution">
    <text evidence="2">The sequence shown here is derived from an EMBL/GenBank/DDBJ whole genome shotgun (WGS) entry which is preliminary data.</text>
</comment>
<feature type="compositionally biased region" description="Basic and acidic residues" evidence="1">
    <location>
        <begin position="112"/>
        <end position="144"/>
    </location>
</feature>
<dbReference type="Proteomes" id="UP000249304">
    <property type="component" value="Unassembled WGS sequence"/>
</dbReference>
<dbReference type="AlphaFoldDB" id="A0A2W2F2L8"/>
<accession>A0A2W2F2L8</accession>
<feature type="compositionally biased region" description="Basic and acidic residues" evidence="1">
    <location>
        <begin position="1"/>
        <end position="54"/>
    </location>
</feature>
<sequence>MDHADRTDADATGRDHAEADVTGREPDARNAVKDAEDDGDHRGAVAEDGGERRGAVGAADDVARESGRDSTWESGRRNDLADDDEDARRGDPAAVREDGREAGYAGGTAERSPQRDDEHVAARSTPYEDEHVAGRSTRHDDEHAAAAPGAVTPVAGIPATAVEADVLEDPAYRDPYARTDGDLPAEPGDGRPAGEAAPAHAAPDEIVLFDQDPTEVQARWRDVQASFVDDPGEAVQRADGLVEEVVESLTSTLTSRTNALRGRWKDAGSADTEELRQAFREYRNVLERLLALSSKSPGHDQSQYQSQGTR</sequence>
<gene>
    <name evidence="2" type="ORF">C1J01_10295</name>
</gene>
<name>A0A2W2F2L8_9ACTN</name>